<evidence type="ECO:0000256" key="18">
    <source>
        <dbReference type="ARBA" id="ARBA00023157"/>
    </source>
</evidence>
<dbReference type="KEGG" id="mros:EHO51_01920"/>
<evidence type="ECO:0000256" key="17">
    <source>
        <dbReference type="ARBA" id="ARBA00023136"/>
    </source>
</evidence>
<keyword evidence="9 20" id="KW-0812">Transmembrane</keyword>
<protein>
    <recommendedName>
        <fullName evidence="6 20">Ubiquinol-cytochrome c reductase iron-sulfur subunit</fullName>
        <ecNumber evidence="5 20">7.1.1.8</ecNumber>
    </recommendedName>
</protein>
<evidence type="ECO:0000256" key="1">
    <source>
        <dbReference type="ARBA" id="ARBA00002444"/>
    </source>
</evidence>
<comment type="cofactor">
    <cofactor evidence="20">
        <name>[2Fe-2S] cluster</name>
        <dbReference type="ChEBI" id="CHEBI:190135"/>
    </cofactor>
    <text evidence="20">Binds 1 [2Fe-2S] cluster per subunit.</text>
</comment>
<dbReference type="InterPro" id="IPR017941">
    <property type="entry name" value="Rieske_2Fe-2S"/>
</dbReference>
<comment type="similarity">
    <text evidence="3">Belongs to the Rieske iron-sulfur protein family.</text>
</comment>
<dbReference type="Proteomes" id="UP000273982">
    <property type="component" value="Chromosome"/>
</dbReference>
<evidence type="ECO:0000256" key="14">
    <source>
        <dbReference type="ARBA" id="ARBA00022989"/>
    </source>
</evidence>
<accession>A0A3G8M1Q4</accession>
<dbReference type="InterPro" id="IPR005805">
    <property type="entry name" value="Rieske_Fe-S_prot_C"/>
</dbReference>
<dbReference type="InterPro" id="IPR019470">
    <property type="entry name" value="Ubiq_cytC_Rdtase_Fe-S_su_TAT"/>
</dbReference>
<name>A0A3G8M1Q4_9HYPH</name>
<keyword evidence="13 20" id="KW-0249">Electron transport</keyword>
<organism evidence="23 24">
    <name type="scientific">Methylocystis rosea</name>
    <dbReference type="NCBI Taxonomy" id="173366"/>
    <lineage>
        <taxon>Bacteria</taxon>
        <taxon>Pseudomonadati</taxon>
        <taxon>Pseudomonadota</taxon>
        <taxon>Alphaproteobacteria</taxon>
        <taxon>Hyphomicrobiales</taxon>
        <taxon>Methylocystaceae</taxon>
        <taxon>Methylocystis</taxon>
    </lineage>
</organism>
<dbReference type="InterPro" id="IPR006311">
    <property type="entry name" value="TAT_signal"/>
</dbReference>
<evidence type="ECO:0000256" key="10">
    <source>
        <dbReference type="ARBA" id="ARBA00022714"/>
    </source>
</evidence>
<evidence type="ECO:0000256" key="4">
    <source>
        <dbReference type="ARBA" id="ARBA00011649"/>
    </source>
</evidence>
<evidence type="ECO:0000256" key="3">
    <source>
        <dbReference type="ARBA" id="ARBA00010651"/>
    </source>
</evidence>
<keyword evidence="14 20" id="KW-1133">Transmembrane helix</keyword>
<evidence type="ECO:0000256" key="8">
    <source>
        <dbReference type="ARBA" id="ARBA00022475"/>
    </source>
</evidence>
<comment type="subunit">
    <text evidence="4 21">The main subunits of complex b-c1 are: cytochrome b, cytochrome c1 and the Rieske protein.</text>
</comment>
<evidence type="ECO:0000256" key="5">
    <source>
        <dbReference type="ARBA" id="ARBA00012951"/>
    </source>
</evidence>
<dbReference type="GO" id="GO:0016491">
    <property type="term" value="F:oxidoreductase activity"/>
    <property type="evidence" value="ECO:0007669"/>
    <property type="project" value="UniProtKB-KW"/>
</dbReference>
<dbReference type="GO" id="GO:0051537">
    <property type="term" value="F:2 iron, 2 sulfur cluster binding"/>
    <property type="evidence" value="ECO:0007669"/>
    <property type="project" value="UniProtKB-KW"/>
</dbReference>
<keyword evidence="17 20" id="KW-0472">Membrane</keyword>
<keyword evidence="8" id="KW-1003">Cell membrane</keyword>
<proteinExistence type="inferred from homology"/>
<dbReference type="GO" id="GO:0008121">
    <property type="term" value="F:quinol-cytochrome-c reductase activity"/>
    <property type="evidence" value="ECO:0007669"/>
    <property type="project" value="UniProtKB-EC"/>
</dbReference>
<feature type="transmembrane region" description="Helical" evidence="20">
    <location>
        <begin position="21"/>
        <end position="42"/>
    </location>
</feature>
<dbReference type="Pfam" id="PF00355">
    <property type="entry name" value="Rieske"/>
    <property type="match status" value="1"/>
</dbReference>
<dbReference type="EMBL" id="CP034086">
    <property type="protein sequence ID" value="AZG75594.1"/>
    <property type="molecule type" value="Genomic_DNA"/>
</dbReference>
<evidence type="ECO:0000256" key="21">
    <source>
        <dbReference type="RuleBase" id="RU004497"/>
    </source>
</evidence>
<dbReference type="Pfam" id="PF10399">
    <property type="entry name" value="UCR_Fe-S_N"/>
    <property type="match status" value="1"/>
</dbReference>
<sequence length="217" mass="23766">MVNASPPPSNVRVDKPTRRDLLYIATAVTGVAGAAASLVPLIDQMNPDASTLAAGGPVDIDLGQVEPGGQVVILWRKKPIFVVFRTQENLQVLQSRQLLIELADPDSKYLQQPPYAKNWHRSLTPEIGVFVGICTHLGCIPQFDPLPNASDPAPNWLGGYFCACHGSKYDLAGRVFRDVPAPYNLPVPPYRFTGDTTIRVGENPPNEDFDFSTIRQM</sequence>
<keyword evidence="7 20" id="KW-0813">Transport</keyword>
<keyword evidence="12" id="KW-1278">Translocase</keyword>
<comment type="catalytic activity">
    <reaction evidence="19 20">
        <text>a quinol + 2 Fe(III)-[cytochrome c](out) = a quinone + 2 Fe(II)-[cytochrome c](out) + 2 H(+)(out)</text>
        <dbReference type="Rhea" id="RHEA:11484"/>
        <dbReference type="Rhea" id="RHEA-COMP:10350"/>
        <dbReference type="Rhea" id="RHEA-COMP:14399"/>
        <dbReference type="ChEBI" id="CHEBI:15378"/>
        <dbReference type="ChEBI" id="CHEBI:24646"/>
        <dbReference type="ChEBI" id="CHEBI:29033"/>
        <dbReference type="ChEBI" id="CHEBI:29034"/>
        <dbReference type="ChEBI" id="CHEBI:132124"/>
        <dbReference type="EC" id="7.1.1.8"/>
    </reaction>
</comment>
<evidence type="ECO:0000256" key="16">
    <source>
        <dbReference type="ARBA" id="ARBA00023014"/>
    </source>
</evidence>
<feature type="domain" description="Rieske" evidence="22">
    <location>
        <begin position="94"/>
        <end position="199"/>
    </location>
</feature>
<dbReference type="Gene3D" id="1.20.5.510">
    <property type="entry name" value="Single helix bin"/>
    <property type="match status" value="1"/>
</dbReference>
<evidence type="ECO:0000256" key="2">
    <source>
        <dbReference type="ARBA" id="ARBA00004162"/>
    </source>
</evidence>
<dbReference type="PRINTS" id="PR00162">
    <property type="entry name" value="RIESKE"/>
</dbReference>
<keyword evidence="10" id="KW-0001">2Fe-2S</keyword>
<keyword evidence="16" id="KW-0411">Iron-sulfur</keyword>
<dbReference type="NCBIfam" id="TIGR01416">
    <property type="entry name" value="Rieske_proteo"/>
    <property type="match status" value="1"/>
</dbReference>
<dbReference type="PROSITE" id="PS51296">
    <property type="entry name" value="RIESKE"/>
    <property type="match status" value="1"/>
</dbReference>
<comment type="subcellular location">
    <subcellularLocation>
        <location evidence="2">Cell membrane</location>
        <topology evidence="2">Single-pass membrane protein</topology>
    </subcellularLocation>
</comment>
<keyword evidence="15" id="KW-0408">Iron</keyword>
<evidence type="ECO:0000256" key="19">
    <source>
        <dbReference type="ARBA" id="ARBA00029351"/>
    </source>
</evidence>
<dbReference type="AlphaFoldDB" id="A0A3G8M1Q4"/>
<keyword evidence="18" id="KW-1015">Disulfide bond</keyword>
<evidence type="ECO:0000256" key="6">
    <source>
        <dbReference type="ARBA" id="ARBA00019816"/>
    </source>
</evidence>
<comment type="miscellaneous">
    <text evidence="20">The Rieske protein is a high potential 2Fe-2S protein.</text>
</comment>
<dbReference type="GO" id="GO:0005886">
    <property type="term" value="C:plasma membrane"/>
    <property type="evidence" value="ECO:0007669"/>
    <property type="project" value="UniProtKB-SubCell"/>
</dbReference>
<dbReference type="EC" id="7.1.1.8" evidence="5 20"/>
<dbReference type="PANTHER" id="PTHR10134">
    <property type="entry name" value="CYTOCHROME B-C1 COMPLEX SUBUNIT RIESKE, MITOCHONDRIAL"/>
    <property type="match status" value="1"/>
</dbReference>
<reference evidence="23 24" key="1">
    <citation type="submission" date="2018-11" db="EMBL/GenBank/DDBJ databases">
        <title>Genome squencing of methanotrophic bacteria isolated from alkaline groundwater in Korea.</title>
        <authorList>
            <person name="Nguyen L.N."/>
        </authorList>
    </citation>
    <scope>NUCLEOTIDE SEQUENCE [LARGE SCALE GENOMIC DNA]</scope>
    <source>
        <strain evidence="23 24">GW6</strain>
    </source>
</reference>
<evidence type="ECO:0000259" key="22">
    <source>
        <dbReference type="PROSITE" id="PS51296"/>
    </source>
</evidence>
<evidence type="ECO:0000313" key="24">
    <source>
        <dbReference type="Proteomes" id="UP000273982"/>
    </source>
</evidence>
<evidence type="ECO:0000256" key="20">
    <source>
        <dbReference type="RuleBase" id="RU004494"/>
    </source>
</evidence>
<dbReference type="InterPro" id="IPR036922">
    <property type="entry name" value="Rieske_2Fe-2S_sf"/>
</dbReference>
<evidence type="ECO:0000256" key="11">
    <source>
        <dbReference type="ARBA" id="ARBA00022723"/>
    </source>
</evidence>
<dbReference type="Gene3D" id="2.102.10.10">
    <property type="entry name" value="Rieske [2Fe-2S] iron-sulphur domain"/>
    <property type="match status" value="1"/>
</dbReference>
<gene>
    <name evidence="23" type="primary">petA</name>
    <name evidence="23" type="ORF">EHO51_01920</name>
</gene>
<evidence type="ECO:0000256" key="12">
    <source>
        <dbReference type="ARBA" id="ARBA00022967"/>
    </source>
</evidence>
<dbReference type="InterPro" id="IPR006317">
    <property type="entry name" value="Ubiquinol_cyt_c_Rdtase_Fe-S-su"/>
</dbReference>
<keyword evidence="11" id="KW-0479">Metal-binding</keyword>
<dbReference type="InterPro" id="IPR014349">
    <property type="entry name" value="Rieske_Fe-S_prot"/>
</dbReference>
<evidence type="ECO:0000256" key="13">
    <source>
        <dbReference type="ARBA" id="ARBA00022982"/>
    </source>
</evidence>
<dbReference type="PROSITE" id="PS51318">
    <property type="entry name" value="TAT"/>
    <property type="match status" value="1"/>
</dbReference>
<evidence type="ECO:0000313" key="23">
    <source>
        <dbReference type="EMBL" id="AZG75594.1"/>
    </source>
</evidence>
<evidence type="ECO:0000256" key="15">
    <source>
        <dbReference type="ARBA" id="ARBA00023004"/>
    </source>
</evidence>
<comment type="function">
    <text evidence="1">Component of the ubiquinol-cytochrome c reductase complex (complex III or cytochrome b-c1 complex), which is a respiratory chain that generates an electrochemical potential coupled to ATP synthesis.</text>
</comment>
<dbReference type="SUPFAM" id="SSF50022">
    <property type="entry name" value="ISP domain"/>
    <property type="match status" value="1"/>
</dbReference>
<dbReference type="RefSeq" id="WP_026222790.1">
    <property type="nucleotide sequence ID" value="NZ_CP034086.1"/>
</dbReference>
<evidence type="ECO:0000256" key="7">
    <source>
        <dbReference type="ARBA" id="ARBA00022448"/>
    </source>
</evidence>
<dbReference type="CDD" id="cd03470">
    <property type="entry name" value="Rieske_cytochrome_bc1"/>
    <property type="match status" value="1"/>
</dbReference>
<evidence type="ECO:0000256" key="9">
    <source>
        <dbReference type="ARBA" id="ARBA00022692"/>
    </source>
</evidence>
<keyword evidence="23" id="KW-0560">Oxidoreductase</keyword>
<dbReference type="GO" id="GO:0046872">
    <property type="term" value="F:metal ion binding"/>
    <property type="evidence" value="ECO:0007669"/>
    <property type="project" value="UniProtKB-KW"/>
</dbReference>